<protein>
    <submittedName>
        <fullName evidence="2">Uncharacterized protein</fullName>
    </submittedName>
</protein>
<feature type="region of interest" description="Disordered" evidence="1">
    <location>
        <begin position="98"/>
        <end position="132"/>
    </location>
</feature>
<evidence type="ECO:0000256" key="1">
    <source>
        <dbReference type="SAM" id="MobiDB-lite"/>
    </source>
</evidence>
<comment type="caution">
    <text evidence="2">The sequence shown here is derived from an EMBL/GenBank/DDBJ whole genome shotgun (WGS) entry which is preliminary data.</text>
</comment>
<organism evidence="2 3">
    <name type="scientific">Aspergillus granulosus</name>
    <dbReference type="NCBI Taxonomy" id="176169"/>
    <lineage>
        <taxon>Eukaryota</taxon>
        <taxon>Fungi</taxon>
        <taxon>Dikarya</taxon>
        <taxon>Ascomycota</taxon>
        <taxon>Pezizomycotina</taxon>
        <taxon>Eurotiomycetes</taxon>
        <taxon>Eurotiomycetidae</taxon>
        <taxon>Eurotiales</taxon>
        <taxon>Aspergillaceae</taxon>
        <taxon>Aspergillus</taxon>
        <taxon>Aspergillus subgen. Nidulantes</taxon>
    </lineage>
</organism>
<sequence length="254" mass="28082">MHARDSVFVRIRSVYTGQRVELSRVPRCPVIPKSSRLGADTAGAPKLWMEGSLEGSAKKSVSRNGILSPIIKNMGQTQSGCERQRTVRPARSSEFFVIEARESPSQTSDKYPSQLKGPSKQKNKTQPDWPQLAGSFLGQRGIEWGRWRRPKPQETKFSPLACGCFITIIVGFGLIETPFRVVEDGAGSGSGSELWTAAFGHALRVINLGPSDARLAGLELERPFPPVGFVGVTQKNLNDQHQNESRVTQRQIRR</sequence>
<dbReference type="Proteomes" id="UP001610334">
    <property type="component" value="Unassembled WGS sequence"/>
</dbReference>
<proteinExistence type="predicted"/>
<evidence type="ECO:0000313" key="3">
    <source>
        <dbReference type="Proteomes" id="UP001610334"/>
    </source>
</evidence>
<dbReference type="EMBL" id="JBFXLT010000006">
    <property type="protein sequence ID" value="KAL2820712.1"/>
    <property type="molecule type" value="Genomic_DNA"/>
</dbReference>
<evidence type="ECO:0000313" key="2">
    <source>
        <dbReference type="EMBL" id="KAL2820712.1"/>
    </source>
</evidence>
<gene>
    <name evidence="2" type="ORF">BJX63DRAFT_281068</name>
</gene>
<name>A0ABR4HZB7_9EURO</name>
<accession>A0ABR4HZB7</accession>
<keyword evidence="3" id="KW-1185">Reference proteome</keyword>
<reference evidence="2 3" key="1">
    <citation type="submission" date="2024-07" db="EMBL/GenBank/DDBJ databases">
        <title>Section-level genome sequencing and comparative genomics of Aspergillus sections Usti and Cavernicolus.</title>
        <authorList>
            <consortium name="Lawrence Berkeley National Laboratory"/>
            <person name="Nybo J.L."/>
            <person name="Vesth T.C."/>
            <person name="Theobald S."/>
            <person name="Frisvad J.C."/>
            <person name="Larsen T.O."/>
            <person name="Kjaerboelling I."/>
            <person name="Rothschild-Mancinelli K."/>
            <person name="Lyhne E.K."/>
            <person name="Kogle M.E."/>
            <person name="Barry K."/>
            <person name="Clum A."/>
            <person name="Na H."/>
            <person name="Ledsgaard L."/>
            <person name="Lin J."/>
            <person name="Lipzen A."/>
            <person name="Kuo A."/>
            <person name="Riley R."/>
            <person name="Mondo S."/>
            <person name="Labutti K."/>
            <person name="Haridas S."/>
            <person name="Pangalinan J."/>
            <person name="Salamov A.A."/>
            <person name="Simmons B.A."/>
            <person name="Magnuson J.K."/>
            <person name="Chen J."/>
            <person name="Drula E."/>
            <person name="Henrissat B."/>
            <person name="Wiebenga A."/>
            <person name="Lubbers R.J."/>
            <person name="Gomes A.C."/>
            <person name="Makela M.R."/>
            <person name="Stajich J."/>
            <person name="Grigoriev I.V."/>
            <person name="Mortensen U.H."/>
            <person name="De Vries R.P."/>
            <person name="Baker S.E."/>
            <person name="Andersen M.R."/>
        </authorList>
    </citation>
    <scope>NUCLEOTIDE SEQUENCE [LARGE SCALE GENOMIC DNA]</scope>
    <source>
        <strain evidence="2 3">CBS 588.65</strain>
    </source>
</reference>